<protein>
    <submittedName>
        <fullName evidence="2">Phosphoribosyltransferase</fullName>
    </submittedName>
</protein>
<dbReference type="AlphaFoldDB" id="A0A1G2RCM1"/>
<dbReference type="Proteomes" id="UP000177078">
    <property type="component" value="Unassembled WGS sequence"/>
</dbReference>
<proteinExistence type="predicted"/>
<reference evidence="2 3" key="1">
    <citation type="journal article" date="2016" name="Nat. Commun.">
        <title>Thousands of microbial genomes shed light on interconnected biogeochemical processes in an aquifer system.</title>
        <authorList>
            <person name="Anantharaman K."/>
            <person name="Brown C.T."/>
            <person name="Hug L.A."/>
            <person name="Sharon I."/>
            <person name="Castelle C.J."/>
            <person name="Probst A.J."/>
            <person name="Thomas B.C."/>
            <person name="Singh A."/>
            <person name="Wilkins M.J."/>
            <person name="Karaoz U."/>
            <person name="Brodie E.L."/>
            <person name="Williams K.H."/>
            <person name="Hubbard S.S."/>
            <person name="Banfield J.F."/>
        </authorList>
    </citation>
    <scope>NUCLEOTIDE SEQUENCE [LARGE SCALE GENOMIC DNA]</scope>
</reference>
<evidence type="ECO:0000313" key="2">
    <source>
        <dbReference type="EMBL" id="OHA70477.1"/>
    </source>
</evidence>
<dbReference type="EMBL" id="MHUC01000028">
    <property type="protein sequence ID" value="OHA70477.1"/>
    <property type="molecule type" value="Genomic_DNA"/>
</dbReference>
<dbReference type="CDD" id="cd06223">
    <property type="entry name" value="PRTases_typeI"/>
    <property type="match status" value="1"/>
</dbReference>
<evidence type="ECO:0000313" key="3">
    <source>
        <dbReference type="Proteomes" id="UP000177078"/>
    </source>
</evidence>
<sequence length="205" mass="22166">HIVYTSNRHGATYVNKDAIYPHTAETSRLCHAMAERFADDNVEIVIAPAIGGVILSQWTAHHLSEITGREVFGVYAEKEVLAIPSPKRKNRLCYAETGNFVIKRGYDEIVAEKNILVVEDVLTTGGSAKKVIETVRALGGNVIGLGVLCNRGGITAQDVGNVPKLTALANMKLDAWDEADCPLCAKGIPVNPDVGKGKEYLARKK</sequence>
<dbReference type="Gene3D" id="3.40.50.2020">
    <property type="match status" value="1"/>
</dbReference>
<comment type="caution">
    <text evidence="2">The sequence shown here is derived from an EMBL/GenBank/DDBJ whole genome shotgun (WGS) entry which is preliminary data.</text>
</comment>
<dbReference type="STRING" id="1802457.A3F15_01050"/>
<dbReference type="Pfam" id="PF00156">
    <property type="entry name" value="Pribosyltran"/>
    <property type="match status" value="1"/>
</dbReference>
<feature type="domain" description="Phosphoribosyltransferase" evidence="1">
    <location>
        <begin position="17"/>
        <end position="155"/>
    </location>
</feature>
<dbReference type="SUPFAM" id="SSF53271">
    <property type="entry name" value="PRTase-like"/>
    <property type="match status" value="1"/>
</dbReference>
<keyword evidence="2" id="KW-0808">Transferase</keyword>
<accession>A0A1G2RCM1</accession>
<dbReference type="GO" id="GO:0016757">
    <property type="term" value="F:glycosyltransferase activity"/>
    <property type="evidence" value="ECO:0007669"/>
    <property type="project" value="UniProtKB-KW"/>
</dbReference>
<organism evidence="2 3">
    <name type="scientific">Candidatus Wildermuthbacteria bacterium RIFCSPHIGHO2_12_FULL_40_12</name>
    <dbReference type="NCBI Taxonomy" id="1802457"/>
    <lineage>
        <taxon>Bacteria</taxon>
        <taxon>Candidatus Wildermuthiibacteriota</taxon>
    </lineage>
</organism>
<evidence type="ECO:0000259" key="1">
    <source>
        <dbReference type="Pfam" id="PF00156"/>
    </source>
</evidence>
<dbReference type="InterPro" id="IPR029057">
    <property type="entry name" value="PRTase-like"/>
</dbReference>
<dbReference type="InterPro" id="IPR000836">
    <property type="entry name" value="PRTase_dom"/>
</dbReference>
<keyword evidence="2" id="KW-0328">Glycosyltransferase</keyword>
<feature type="non-terminal residue" evidence="2">
    <location>
        <position position="1"/>
    </location>
</feature>
<name>A0A1G2RCM1_9BACT</name>
<gene>
    <name evidence="2" type="ORF">A3F15_01050</name>
</gene>